<proteinExistence type="predicted"/>
<dbReference type="PANTHER" id="PTHR22923">
    <property type="entry name" value="CEREBELLIN-RELATED"/>
    <property type="match status" value="1"/>
</dbReference>
<dbReference type="InterPro" id="IPR008983">
    <property type="entry name" value="Tumour_necrosis_fac-like_dom"/>
</dbReference>
<keyword evidence="3" id="KW-0732">Signal</keyword>
<organism evidence="5 6">
    <name type="scientific">Batillaria attramentaria</name>
    <dbReference type="NCBI Taxonomy" id="370345"/>
    <lineage>
        <taxon>Eukaryota</taxon>
        <taxon>Metazoa</taxon>
        <taxon>Spiralia</taxon>
        <taxon>Lophotrochozoa</taxon>
        <taxon>Mollusca</taxon>
        <taxon>Gastropoda</taxon>
        <taxon>Caenogastropoda</taxon>
        <taxon>Sorbeoconcha</taxon>
        <taxon>Cerithioidea</taxon>
        <taxon>Batillariidae</taxon>
        <taxon>Batillaria</taxon>
    </lineage>
</organism>
<dbReference type="EMBL" id="JACVVK020000188">
    <property type="protein sequence ID" value="KAK7485829.1"/>
    <property type="molecule type" value="Genomic_DNA"/>
</dbReference>
<keyword evidence="2" id="KW-0964">Secreted</keyword>
<sequence length="373" mass="40474">MQYVSLTFCTLSCPDVPDTAKPASLDYVGKLLKSRKAKLVCGDFRQLENSESKISTSNMLSVFLCFTVLVTVNCELLLTTNPETVLPGVTTKMDIRCSLGPNSQEVSRVMVMQLEKVNGIHIRPLASMTTGEDAKLDTQFPPNKATVTGLLTSDPKACFIQLTLANPDAEDAGEYLCVMSVLDRSYLLERFDVRGNVNATNPDDIEATTLVIQELKTLQRQIKEISERCQSSCTGSSGSASSSGDTAPFVAFTAYPAARRDFHRGTLLFDSDLVNVGGAYDPSRSIFTAPVNGTYVFTAAISTDDFKTITELKHNGDTVAQLATVSDDQASNSVVLELEGGDRVWLEGVYQSSNVTLYADKDTIFSGYLLHAS</sequence>
<evidence type="ECO:0000259" key="4">
    <source>
        <dbReference type="PROSITE" id="PS50871"/>
    </source>
</evidence>
<dbReference type="Pfam" id="PF00386">
    <property type="entry name" value="C1q"/>
    <property type="match status" value="1"/>
</dbReference>
<evidence type="ECO:0000256" key="1">
    <source>
        <dbReference type="ARBA" id="ARBA00004613"/>
    </source>
</evidence>
<accession>A0ABD0KFJ9</accession>
<dbReference type="Proteomes" id="UP001519460">
    <property type="component" value="Unassembled WGS sequence"/>
</dbReference>
<evidence type="ECO:0000256" key="3">
    <source>
        <dbReference type="ARBA" id="ARBA00022729"/>
    </source>
</evidence>
<reference evidence="5 6" key="1">
    <citation type="journal article" date="2023" name="Sci. Data">
        <title>Genome assembly of the Korean intertidal mud-creeper Batillaria attramentaria.</title>
        <authorList>
            <person name="Patra A.K."/>
            <person name="Ho P.T."/>
            <person name="Jun S."/>
            <person name="Lee S.J."/>
            <person name="Kim Y."/>
            <person name="Won Y.J."/>
        </authorList>
    </citation>
    <scope>NUCLEOTIDE SEQUENCE [LARGE SCALE GENOMIC DNA]</scope>
    <source>
        <strain evidence="5">Wonlab-2016</strain>
    </source>
</reference>
<dbReference type="Gene3D" id="2.60.120.40">
    <property type="match status" value="1"/>
</dbReference>
<dbReference type="InterPro" id="IPR050822">
    <property type="entry name" value="Cerebellin_Synaptic_Org"/>
</dbReference>
<evidence type="ECO:0000256" key="2">
    <source>
        <dbReference type="ARBA" id="ARBA00022525"/>
    </source>
</evidence>
<dbReference type="AlphaFoldDB" id="A0ABD0KFJ9"/>
<feature type="domain" description="C1q" evidence="4">
    <location>
        <begin position="241"/>
        <end position="373"/>
    </location>
</feature>
<protein>
    <recommendedName>
        <fullName evidence="4">C1q domain-containing protein</fullName>
    </recommendedName>
</protein>
<dbReference type="SUPFAM" id="SSF49842">
    <property type="entry name" value="TNF-like"/>
    <property type="match status" value="1"/>
</dbReference>
<name>A0ABD0KFJ9_9CAEN</name>
<dbReference type="PROSITE" id="PS50871">
    <property type="entry name" value="C1Q"/>
    <property type="match status" value="1"/>
</dbReference>
<keyword evidence="6" id="KW-1185">Reference proteome</keyword>
<evidence type="ECO:0000313" key="6">
    <source>
        <dbReference type="Proteomes" id="UP001519460"/>
    </source>
</evidence>
<dbReference type="PRINTS" id="PR00007">
    <property type="entry name" value="COMPLEMNTC1Q"/>
</dbReference>
<evidence type="ECO:0000313" key="5">
    <source>
        <dbReference type="EMBL" id="KAK7485829.1"/>
    </source>
</evidence>
<dbReference type="PANTHER" id="PTHR22923:SF116">
    <property type="entry name" value="C1Q DOMAIN-CONTAINING PROTEIN"/>
    <property type="match status" value="1"/>
</dbReference>
<gene>
    <name evidence="5" type="ORF">BaRGS_00022929</name>
</gene>
<comment type="caution">
    <text evidence="5">The sequence shown here is derived from an EMBL/GenBank/DDBJ whole genome shotgun (WGS) entry which is preliminary data.</text>
</comment>
<dbReference type="GO" id="GO:0005576">
    <property type="term" value="C:extracellular region"/>
    <property type="evidence" value="ECO:0007669"/>
    <property type="project" value="UniProtKB-SubCell"/>
</dbReference>
<dbReference type="InterPro" id="IPR001073">
    <property type="entry name" value="C1q_dom"/>
</dbReference>
<comment type="subcellular location">
    <subcellularLocation>
        <location evidence="1">Secreted</location>
    </subcellularLocation>
</comment>
<dbReference type="SMART" id="SM00110">
    <property type="entry name" value="C1Q"/>
    <property type="match status" value="1"/>
</dbReference>